<feature type="transmembrane region" description="Helical" evidence="2">
    <location>
        <begin position="86"/>
        <end position="107"/>
    </location>
</feature>
<protein>
    <submittedName>
        <fullName evidence="3">Uncharacterized protein</fullName>
    </submittedName>
</protein>
<keyword evidence="2" id="KW-0812">Transmembrane</keyword>
<feature type="transmembrane region" description="Helical" evidence="2">
    <location>
        <begin position="421"/>
        <end position="443"/>
    </location>
</feature>
<dbReference type="STRING" id="930990.A0A067NBI4"/>
<feature type="transmembrane region" description="Helical" evidence="2">
    <location>
        <begin position="346"/>
        <end position="365"/>
    </location>
</feature>
<dbReference type="OrthoDB" id="3364069at2759"/>
<keyword evidence="2" id="KW-0472">Membrane</keyword>
<evidence type="ECO:0000256" key="2">
    <source>
        <dbReference type="SAM" id="Phobius"/>
    </source>
</evidence>
<reference evidence="4" key="1">
    <citation type="journal article" date="2014" name="Proc. Natl. Acad. Sci. U.S.A.">
        <title>Extensive sampling of basidiomycete genomes demonstrates inadequacy of the white-rot/brown-rot paradigm for wood decay fungi.</title>
        <authorList>
            <person name="Riley R."/>
            <person name="Salamov A.A."/>
            <person name="Brown D.W."/>
            <person name="Nagy L.G."/>
            <person name="Floudas D."/>
            <person name="Held B.W."/>
            <person name="Levasseur A."/>
            <person name="Lombard V."/>
            <person name="Morin E."/>
            <person name="Otillar R."/>
            <person name="Lindquist E.A."/>
            <person name="Sun H."/>
            <person name="LaButti K.M."/>
            <person name="Schmutz J."/>
            <person name="Jabbour D."/>
            <person name="Luo H."/>
            <person name="Baker S.E."/>
            <person name="Pisabarro A.G."/>
            <person name="Walton J.D."/>
            <person name="Blanchette R.A."/>
            <person name="Henrissat B."/>
            <person name="Martin F."/>
            <person name="Cullen D."/>
            <person name="Hibbett D.S."/>
            <person name="Grigoriev I.V."/>
        </authorList>
    </citation>
    <scope>NUCLEOTIDE SEQUENCE [LARGE SCALE GENOMIC DNA]</scope>
    <source>
        <strain evidence="4">FD-172 SS1</strain>
    </source>
</reference>
<dbReference type="EMBL" id="KL198016">
    <property type="protein sequence ID" value="KDQ21482.1"/>
    <property type="molecule type" value="Genomic_DNA"/>
</dbReference>
<evidence type="ECO:0000256" key="1">
    <source>
        <dbReference type="SAM" id="MobiDB-lite"/>
    </source>
</evidence>
<evidence type="ECO:0000313" key="3">
    <source>
        <dbReference type="EMBL" id="KDQ21482.1"/>
    </source>
</evidence>
<dbReference type="HOGENOM" id="CLU_022490_1_0_1"/>
<feature type="region of interest" description="Disordered" evidence="1">
    <location>
        <begin position="271"/>
        <end position="299"/>
    </location>
</feature>
<feature type="transmembrane region" description="Helical" evidence="2">
    <location>
        <begin position="123"/>
        <end position="144"/>
    </location>
</feature>
<dbReference type="AlphaFoldDB" id="A0A067NBI4"/>
<proteinExistence type="predicted"/>
<organism evidence="3 4">
    <name type="scientific">Botryobasidium botryosum (strain FD-172 SS1)</name>
    <dbReference type="NCBI Taxonomy" id="930990"/>
    <lineage>
        <taxon>Eukaryota</taxon>
        <taxon>Fungi</taxon>
        <taxon>Dikarya</taxon>
        <taxon>Basidiomycota</taxon>
        <taxon>Agaricomycotina</taxon>
        <taxon>Agaricomycetes</taxon>
        <taxon>Cantharellales</taxon>
        <taxon>Botryobasidiaceae</taxon>
        <taxon>Botryobasidium</taxon>
    </lineage>
</organism>
<feature type="transmembrane region" description="Helical" evidence="2">
    <location>
        <begin position="385"/>
        <end position="409"/>
    </location>
</feature>
<evidence type="ECO:0000313" key="4">
    <source>
        <dbReference type="Proteomes" id="UP000027195"/>
    </source>
</evidence>
<sequence length="444" mass="49618">MRSLVGIVRSFYPARPSEPAMPQSYGTMRPASNSPVSIHPHLAGAAGRGPWTSEDGYFDMDATFDEPDVVPLIQVPYSRLVRNYTLVPVFTALCFVVFAALPTFFWLHPEHRDYPYSPDWREFLVGCAAWIVAFALRTPIYFIFTLCEHHVNFFTIALSTSARVLLEESLRLFAIVLLGIKLRWSDGDPEWVPYPDIIYQDVAFRKIWWFALGWAAIEVVFGIVQGYEQLALYRDVLEESSEMEERAAHDSSSDEEDEEVVQSSGRRYVSSILKSGPNSPPILPESNRSRSMSRSRYDPEGNADAVSFLEHEMAELMMIKQREELELVYGVPPPNIPVFISCLQRLDSLIITLGFALAISSAYLSNLASHPLHSPSTSFPPKADLSAALVATLPLFAILFSIHTALELLWTSLPKIGVHTFSYTALLVALGLFFAGLGSWGALS</sequence>
<dbReference type="InParanoid" id="A0A067NBI4"/>
<name>A0A067NBI4_BOTB1</name>
<gene>
    <name evidence="3" type="ORF">BOTBODRAFT_25929</name>
</gene>
<dbReference type="Proteomes" id="UP000027195">
    <property type="component" value="Unassembled WGS sequence"/>
</dbReference>
<accession>A0A067NBI4</accession>
<keyword evidence="2" id="KW-1133">Transmembrane helix</keyword>
<keyword evidence="4" id="KW-1185">Reference proteome</keyword>